<evidence type="ECO:0000313" key="2">
    <source>
        <dbReference type="EMBL" id="GGL02677.1"/>
    </source>
</evidence>
<dbReference type="Pfam" id="PF00982">
    <property type="entry name" value="Glyco_transf_20"/>
    <property type="match status" value="1"/>
</dbReference>
<dbReference type="PANTHER" id="PTHR10788">
    <property type="entry name" value="TREHALOSE-6-PHOSPHATE SYNTHASE"/>
    <property type="match status" value="1"/>
</dbReference>
<reference evidence="2" key="2">
    <citation type="submission" date="2020-09" db="EMBL/GenBank/DDBJ databases">
        <authorList>
            <person name="Sun Q."/>
            <person name="Zhou Y."/>
        </authorList>
    </citation>
    <scope>NUCLEOTIDE SEQUENCE</scope>
    <source>
        <strain evidence="2">CGMCC 4.7299</strain>
    </source>
</reference>
<dbReference type="InterPro" id="IPR001830">
    <property type="entry name" value="Glyco_trans_20"/>
</dbReference>
<accession>A0A8J3FQQ1</accession>
<reference evidence="2" key="1">
    <citation type="journal article" date="2014" name="Int. J. Syst. Evol. Microbiol.">
        <title>Complete genome sequence of Corynebacterium casei LMG S-19264T (=DSM 44701T), isolated from a smear-ripened cheese.</title>
        <authorList>
            <consortium name="US DOE Joint Genome Institute (JGI-PGF)"/>
            <person name="Walter F."/>
            <person name="Albersmeier A."/>
            <person name="Kalinowski J."/>
            <person name="Ruckert C."/>
        </authorList>
    </citation>
    <scope>NUCLEOTIDE SEQUENCE</scope>
    <source>
        <strain evidence="2">CGMCC 4.7299</strain>
    </source>
</reference>
<dbReference type="EMBL" id="BMMX01000020">
    <property type="protein sequence ID" value="GGL02677.1"/>
    <property type="molecule type" value="Genomic_DNA"/>
</dbReference>
<comment type="caution">
    <text evidence="2">The sequence shown here is derived from an EMBL/GenBank/DDBJ whole genome shotgun (WGS) entry which is preliminary data.</text>
</comment>
<dbReference type="Gene3D" id="3.40.50.2000">
    <property type="entry name" value="Glycogen Phosphorylase B"/>
    <property type="match status" value="2"/>
</dbReference>
<dbReference type="Proteomes" id="UP000656042">
    <property type="component" value="Unassembled WGS sequence"/>
</dbReference>
<dbReference type="SUPFAM" id="SSF53756">
    <property type="entry name" value="UDP-Glycosyltransferase/glycogen phosphorylase"/>
    <property type="match status" value="1"/>
</dbReference>
<protein>
    <submittedName>
        <fullName evidence="2">Trehalose-6-phosphate synthase</fullName>
    </submittedName>
</protein>
<evidence type="ECO:0000256" key="1">
    <source>
        <dbReference type="ARBA" id="ARBA00008799"/>
    </source>
</evidence>
<dbReference type="CDD" id="cd03788">
    <property type="entry name" value="GT20_TPS"/>
    <property type="match status" value="1"/>
</dbReference>
<dbReference type="PANTHER" id="PTHR10788:SF106">
    <property type="entry name" value="BCDNA.GH08860"/>
    <property type="match status" value="1"/>
</dbReference>
<dbReference type="GO" id="GO:0005992">
    <property type="term" value="P:trehalose biosynthetic process"/>
    <property type="evidence" value="ECO:0007669"/>
    <property type="project" value="InterPro"/>
</dbReference>
<sequence>MVERSSFVVVANRLPVDEVISEDGERQWRPSPGGLVTALHPVLVEHRGTWIGWAGGDGEAPEPFELEGINIHPVPLSAQELERYYEGQSNATIWPLYHDAVETPVYKRRWREAYRLVNQRFARAAAEVAAEGATVWVQDYQLQQVPAMLRELRPDLRIGFFLHIPFPPIELFMQMPFRAEVLRGLLGSDLVGFQQRLAAQNFVRLARHLLGLRYEGHSIQVDGRKVKAGAFPISIDTADMERLAADPGVQARAKQIRAELGDPKTIILGVDRLDYTKGIELRLKAFRELLADGRLEVGDAVMVQVATPSRERVEHYQTLRVRVEREVGRINGEFSRVGVPAVHYLHQSMPKNELAALYVAADVMMVTPLRDGMNLVAKEYVACRSDQGGALVLSEFAGAATELRQSFLCNPHDPEGVKEALLRAVAAEPAELRRRMRVMQRHLRTHDVAAWARAFLRELGVDEDE</sequence>
<gene>
    <name evidence="2" type="primary">otsA</name>
    <name evidence="2" type="ORF">GCM10012284_41630</name>
</gene>
<proteinExistence type="inferred from homology"/>
<organism evidence="2 3">
    <name type="scientific">Mangrovihabitans endophyticus</name>
    <dbReference type="NCBI Taxonomy" id="1751298"/>
    <lineage>
        <taxon>Bacteria</taxon>
        <taxon>Bacillati</taxon>
        <taxon>Actinomycetota</taxon>
        <taxon>Actinomycetes</taxon>
        <taxon>Micromonosporales</taxon>
        <taxon>Micromonosporaceae</taxon>
        <taxon>Mangrovihabitans</taxon>
    </lineage>
</organism>
<dbReference type="AlphaFoldDB" id="A0A8J3FQQ1"/>
<dbReference type="RefSeq" id="WP_189080931.1">
    <property type="nucleotide sequence ID" value="NZ_BMMX01000020.1"/>
</dbReference>
<comment type="similarity">
    <text evidence="1">Belongs to the glycosyltransferase 20 family.</text>
</comment>
<dbReference type="GO" id="GO:0003825">
    <property type="term" value="F:alpha,alpha-trehalose-phosphate synthase (UDP-forming) activity"/>
    <property type="evidence" value="ECO:0007669"/>
    <property type="project" value="TreeGrafter"/>
</dbReference>
<name>A0A8J3FQQ1_9ACTN</name>
<keyword evidence="3" id="KW-1185">Reference proteome</keyword>
<evidence type="ECO:0000313" key="3">
    <source>
        <dbReference type="Proteomes" id="UP000656042"/>
    </source>
</evidence>